<protein>
    <recommendedName>
        <fullName evidence="4">Type II secretion system protein N</fullName>
    </recommendedName>
</protein>
<keyword evidence="1" id="KW-0812">Transmembrane</keyword>
<feature type="transmembrane region" description="Helical" evidence="1">
    <location>
        <begin position="16"/>
        <end position="35"/>
    </location>
</feature>
<evidence type="ECO:0000256" key="1">
    <source>
        <dbReference type="SAM" id="Phobius"/>
    </source>
</evidence>
<name>A0A2C8F8S0_9BACT</name>
<dbReference type="AlphaFoldDB" id="A0A2C8F8S0"/>
<dbReference type="OrthoDB" id="5453964at2"/>
<dbReference type="Proteomes" id="UP000219215">
    <property type="component" value="Chromosome DPRO"/>
</dbReference>
<evidence type="ECO:0000313" key="2">
    <source>
        <dbReference type="EMBL" id="SOB58827.1"/>
    </source>
</evidence>
<evidence type="ECO:0000313" key="3">
    <source>
        <dbReference type="Proteomes" id="UP000219215"/>
    </source>
</evidence>
<accession>A0A2C8F8S0</accession>
<organism evidence="2 3">
    <name type="scientific">Pseudodesulfovibrio profundus</name>
    <dbReference type="NCBI Taxonomy" id="57320"/>
    <lineage>
        <taxon>Bacteria</taxon>
        <taxon>Pseudomonadati</taxon>
        <taxon>Thermodesulfobacteriota</taxon>
        <taxon>Desulfovibrionia</taxon>
        <taxon>Desulfovibrionales</taxon>
        <taxon>Desulfovibrionaceae</taxon>
    </lineage>
</organism>
<gene>
    <name evidence="2" type="ORF">DPRO_1925</name>
</gene>
<sequence>MTSPFDKTYSSLPGRIIARFFLVLLGFTIGIALFTPWNKIWASALVSLDERLPTIGLRWEGIDRDGPIGFRVRGLEITVADTPGSLKFNWAYVTMGFSPMAYVRLDTGGSECELELFGNGTMAFEGDVDITALLGGADIKGQMRVAGSFFLPPGAKLPKKGWLDMRSQQLILPGERFVEDIAFMTEIKERELSVRDFSMGSPLKIKTSGTGIIGEGNLFLTTFELTGEKTVGKEIVPYSVEGSLGDAIW</sequence>
<dbReference type="EMBL" id="LT907975">
    <property type="protein sequence ID" value="SOB58827.1"/>
    <property type="molecule type" value="Genomic_DNA"/>
</dbReference>
<keyword evidence="3" id="KW-1185">Reference proteome</keyword>
<keyword evidence="1" id="KW-1133">Transmembrane helix</keyword>
<reference evidence="3" key="1">
    <citation type="submission" date="2017-09" db="EMBL/GenBank/DDBJ databases">
        <authorList>
            <person name="Regsiter A."/>
            <person name="William W."/>
        </authorList>
    </citation>
    <scope>NUCLEOTIDE SEQUENCE [LARGE SCALE GENOMIC DNA]</scope>
    <source>
        <strain evidence="3">500-1</strain>
    </source>
</reference>
<keyword evidence="1" id="KW-0472">Membrane</keyword>
<proteinExistence type="predicted"/>
<dbReference type="KEGG" id="pprf:DPRO_1925"/>
<evidence type="ECO:0008006" key="4">
    <source>
        <dbReference type="Google" id="ProtNLM"/>
    </source>
</evidence>